<gene>
    <name evidence="3" type="ORF">CM83_99812</name>
</gene>
<dbReference type="AlphaFoldDB" id="A0A0A9W979"/>
<protein>
    <submittedName>
        <fullName evidence="3">Uncharacterized protein</fullName>
    </submittedName>
</protein>
<evidence type="ECO:0000313" key="4">
    <source>
        <dbReference type="EMBL" id="JAG48071.1"/>
    </source>
</evidence>
<keyword evidence="2" id="KW-0732">Signal</keyword>
<accession>A0A0A9W979</accession>
<reference evidence="3" key="2">
    <citation type="submission" date="2014-07" db="EMBL/GenBank/DDBJ databases">
        <authorList>
            <person name="Hull J."/>
        </authorList>
    </citation>
    <scope>NUCLEOTIDE SEQUENCE</scope>
</reference>
<name>A0A0A9W979_LYGHE</name>
<feature type="chain" id="PRO_5015033625" evidence="2">
    <location>
        <begin position="18"/>
        <end position="387"/>
    </location>
</feature>
<feature type="region of interest" description="Disordered" evidence="1">
    <location>
        <begin position="116"/>
        <end position="224"/>
    </location>
</feature>
<reference evidence="3" key="1">
    <citation type="journal article" date="2014" name="PLoS ONE">
        <title>Transcriptome-Based Identification of ABC Transporters in the Western Tarnished Plant Bug Lygus hesperus.</title>
        <authorList>
            <person name="Hull J.J."/>
            <person name="Chaney K."/>
            <person name="Geib S.M."/>
            <person name="Fabrick J.A."/>
            <person name="Brent C.S."/>
            <person name="Walsh D."/>
            <person name="Lavine L.C."/>
        </authorList>
    </citation>
    <scope>NUCLEOTIDE SEQUENCE</scope>
</reference>
<evidence type="ECO:0000256" key="2">
    <source>
        <dbReference type="SAM" id="SignalP"/>
    </source>
</evidence>
<sequence>MSFSAQNLLLLLFRCECAPKTRWLQKKICSPPSKTCCDQSSKPVGSGCCEKQNDHCCKKQVSPCSRKSPKPHKCCGKKHDSDREIAMKCCPCCDTMVPLCGSHDCCAKERRGYSSSKHTVKKSRSSEKKMRHTGEKLMRKSTSSEREVEHHPKKSPKKPTSPQKEVDSDSGKTSKKSTSSEREVHPNTTTETSHDKKKRGERKPDTNSKHTKKPTVHLVDPETKDHKNVYVAKRVSSLEESEVYGKYWYHRPPLENVITHCDEDFYEYMPSVTENQPPVQVKEERHSTEKEPKSKNAGLCVGCKEPMCLICKNFICNCECGRPNFVICNLCRHKMAPKKKKVCPPPPPQQIRQVDTVQNGVTDGDAMFLLPILASMQANANCQSCNC</sequence>
<organism evidence="3">
    <name type="scientific">Lygus hesperus</name>
    <name type="common">Western plant bug</name>
    <dbReference type="NCBI Taxonomy" id="30085"/>
    <lineage>
        <taxon>Eukaryota</taxon>
        <taxon>Metazoa</taxon>
        <taxon>Ecdysozoa</taxon>
        <taxon>Arthropoda</taxon>
        <taxon>Hexapoda</taxon>
        <taxon>Insecta</taxon>
        <taxon>Pterygota</taxon>
        <taxon>Neoptera</taxon>
        <taxon>Paraneoptera</taxon>
        <taxon>Hemiptera</taxon>
        <taxon>Heteroptera</taxon>
        <taxon>Panheteroptera</taxon>
        <taxon>Cimicomorpha</taxon>
        <taxon>Miridae</taxon>
        <taxon>Mirini</taxon>
        <taxon>Lygus</taxon>
    </lineage>
</organism>
<feature type="compositionally biased region" description="Basic and acidic residues" evidence="1">
    <location>
        <begin position="124"/>
        <end position="150"/>
    </location>
</feature>
<reference evidence="4" key="3">
    <citation type="submission" date="2014-09" db="EMBL/GenBank/DDBJ databases">
        <authorList>
            <person name="Magalhaes I.L.F."/>
            <person name="Oliveira U."/>
            <person name="Santos F.R."/>
            <person name="Vidigal T.H.D.A."/>
            <person name="Brescovit A.D."/>
            <person name="Santos A.J."/>
        </authorList>
    </citation>
    <scope>NUCLEOTIDE SEQUENCE</scope>
</reference>
<feature type="signal peptide" evidence="2">
    <location>
        <begin position="1"/>
        <end position="17"/>
    </location>
</feature>
<dbReference type="EMBL" id="GBRD01017756">
    <property type="protein sequence ID" value="JAG48071.1"/>
    <property type="molecule type" value="Transcribed_RNA"/>
</dbReference>
<evidence type="ECO:0000256" key="1">
    <source>
        <dbReference type="SAM" id="MobiDB-lite"/>
    </source>
</evidence>
<evidence type="ECO:0000313" key="3">
    <source>
        <dbReference type="EMBL" id="JAG03038.1"/>
    </source>
</evidence>
<dbReference type="EMBL" id="GBHO01040566">
    <property type="protein sequence ID" value="JAG03038.1"/>
    <property type="molecule type" value="Transcribed_RNA"/>
</dbReference>
<proteinExistence type="predicted"/>
<feature type="compositionally biased region" description="Basic and acidic residues" evidence="1">
    <location>
        <begin position="164"/>
        <end position="185"/>
    </location>
</feature>